<name>A0A6L5Z298_9RHOB</name>
<evidence type="ECO:0000313" key="3">
    <source>
        <dbReference type="EMBL" id="MSU90657.1"/>
    </source>
</evidence>
<dbReference type="EMBL" id="WIND01000011">
    <property type="protein sequence ID" value="MSU90657.1"/>
    <property type="molecule type" value="Genomic_DNA"/>
</dbReference>
<dbReference type="GO" id="GO:0015288">
    <property type="term" value="F:porin activity"/>
    <property type="evidence" value="ECO:0007669"/>
    <property type="project" value="InterPro"/>
</dbReference>
<evidence type="ECO:0000259" key="2">
    <source>
        <dbReference type="Pfam" id="PF13609"/>
    </source>
</evidence>
<evidence type="ECO:0000313" key="4">
    <source>
        <dbReference type="Proteomes" id="UP000474957"/>
    </source>
</evidence>
<comment type="caution">
    <text evidence="3">The sequence shown here is derived from an EMBL/GenBank/DDBJ whole genome shotgun (WGS) entry which is preliminary data.</text>
</comment>
<protein>
    <submittedName>
        <fullName evidence="3">Porin</fullName>
    </submittedName>
</protein>
<dbReference type="Pfam" id="PF13609">
    <property type="entry name" value="Porin_4"/>
    <property type="match status" value="1"/>
</dbReference>
<dbReference type="Gene3D" id="2.40.160.10">
    <property type="entry name" value="Porin"/>
    <property type="match status" value="1"/>
</dbReference>
<dbReference type="GO" id="GO:0016020">
    <property type="term" value="C:membrane"/>
    <property type="evidence" value="ECO:0007669"/>
    <property type="project" value="InterPro"/>
</dbReference>
<dbReference type="RefSeq" id="WP_154447147.1">
    <property type="nucleotide sequence ID" value="NZ_WIND01000011.1"/>
</dbReference>
<sequence>MKNVLFATTALVGFAGVAFAQDAGVSLSGSAEMGITYENIDDPAGDSETAVFHNDIDVTFTLSGATDNGLTFGATIDLDEVGDGDNLDFENSVFVSGAFGTLSMGDIDGAYDRALSNIHAGGLSDEADVASGTTGFDGLAPEILRYDYAFGPVVLSASLGLEDQMPLNDEAGGSSNGDLTDNVYGLGIAYGGDFGAATLDLGAGIQYTELMGEEAYVYGGSATVGFGSFEVIGVVEVFDTDSASASATDGESYGISGAYNTGPWEFALGYEFSDFGMDRDVVQGYVTYDLGGGAEIVSAASWVDSGGVETTRAGFGLGFSF</sequence>
<gene>
    <name evidence="3" type="ORF">GE300_13710</name>
</gene>
<dbReference type="SUPFAM" id="SSF56935">
    <property type="entry name" value="Porins"/>
    <property type="match status" value="1"/>
</dbReference>
<reference evidence="3 4" key="1">
    <citation type="submission" date="2019-10" db="EMBL/GenBank/DDBJ databases">
        <title>Cognatihalovulum marinum gen. nov. sp. nov., a new member of the family Rhodobacteraceae isolated from deep seawater of the Northwest Indian Ocean.</title>
        <authorList>
            <person name="Ruan C."/>
            <person name="Wang J."/>
            <person name="Zheng X."/>
            <person name="Song L."/>
            <person name="Zhu Y."/>
            <person name="Huang Y."/>
            <person name="Lu Z."/>
            <person name="Du W."/>
            <person name="Huang L."/>
            <person name="Dai X."/>
        </authorList>
    </citation>
    <scope>NUCLEOTIDE SEQUENCE [LARGE SCALE GENOMIC DNA]</scope>
    <source>
        <strain evidence="3 4">2CG4</strain>
    </source>
</reference>
<keyword evidence="1" id="KW-0732">Signal</keyword>
<organism evidence="3 4">
    <name type="scientific">Halovulum marinum</name>
    <dbReference type="NCBI Taxonomy" id="2662447"/>
    <lineage>
        <taxon>Bacteria</taxon>
        <taxon>Pseudomonadati</taxon>
        <taxon>Pseudomonadota</taxon>
        <taxon>Alphaproteobacteria</taxon>
        <taxon>Rhodobacterales</taxon>
        <taxon>Paracoccaceae</taxon>
        <taxon>Halovulum</taxon>
    </lineage>
</organism>
<feature type="signal peptide" evidence="1">
    <location>
        <begin position="1"/>
        <end position="20"/>
    </location>
</feature>
<proteinExistence type="predicted"/>
<feature type="chain" id="PRO_5027013146" evidence="1">
    <location>
        <begin position="21"/>
        <end position="321"/>
    </location>
</feature>
<dbReference type="AlphaFoldDB" id="A0A6L5Z298"/>
<dbReference type="InterPro" id="IPR023614">
    <property type="entry name" value="Porin_dom_sf"/>
</dbReference>
<keyword evidence="4" id="KW-1185">Reference proteome</keyword>
<feature type="domain" description="Porin" evidence="2">
    <location>
        <begin position="7"/>
        <end position="299"/>
    </location>
</feature>
<dbReference type="Proteomes" id="UP000474957">
    <property type="component" value="Unassembled WGS sequence"/>
</dbReference>
<dbReference type="InterPro" id="IPR033900">
    <property type="entry name" value="Gram_neg_porin_domain"/>
</dbReference>
<evidence type="ECO:0000256" key="1">
    <source>
        <dbReference type="SAM" id="SignalP"/>
    </source>
</evidence>
<accession>A0A6L5Z298</accession>